<comment type="subunit">
    <text evidence="5">Heterooligomer composed of large and small subunits.</text>
</comment>
<reference evidence="10 11" key="1">
    <citation type="journal article" date="2014" name="FEMS Microbiol. Ecol.">
        <title>Genomic differentiation among two strains of the PS1 clade isolated from geographically separated marine habitats.</title>
        <authorList>
            <person name="Jimenez-Infante F."/>
            <person name="Ngugi D.K."/>
            <person name="Alam I."/>
            <person name="Rashid M."/>
            <person name="Baalawi W."/>
            <person name="Kamau A.A."/>
            <person name="Bajic V.B."/>
            <person name="Stingl U."/>
        </authorList>
    </citation>
    <scope>NUCLEOTIDE SEQUENCE [LARGE SCALE GENOMIC DNA]</scope>
    <source>
        <strain evidence="10 11">RS24</strain>
    </source>
</reference>
<sequence length="492" mass="54153">MSQFQDTDNRNANVQEFSVSDISGLVKRQIEDGFAHIRVRAELGRVSRPASGHLYLDLKDEKAVLSGVIWKGTAQKLPLQPEQGLEVICTGKLTTFAGQSKYQMIIEYMEPAGVGALMALLEERKKKLTTEGLFEPSRKKTLPFLPQTIGVVTSPSGAVIRDIIHRLEDRFPRHVLVWPVRVQGENCAEEVSRAIAGFNAIKPGGTTPRPDILIVARGGGSFEDLWEFNEEIVVRTVAQSDIPIISAIGHETDTTLIDFAADIRAPTPTAAAEMAVPVRADLTAGLMDLTRRMMRSSHAVLTIRRDRLTGLSRGMPRLEDILAIPRQLFDSISSRLGRALTANLTSQQAQFERIAGDLSFKPMLGHIRQSRQSISGLHHRAALAGDRQIKDAAQKLAAVSKQLDLLSYESVLERGFALVLDAQGVPLRQASKVKLGSLLDIHLAKGEKLSARVETTSTTEESVKKRPKHASKSKNEKTKNETKNSQQGKLFE</sequence>
<dbReference type="Pfam" id="PF13742">
    <property type="entry name" value="tRNA_anti_2"/>
    <property type="match status" value="1"/>
</dbReference>
<dbReference type="GO" id="GO:0003676">
    <property type="term" value="F:nucleic acid binding"/>
    <property type="evidence" value="ECO:0007669"/>
    <property type="project" value="InterPro"/>
</dbReference>
<dbReference type="eggNOG" id="COG1570">
    <property type="taxonomic scope" value="Bacteria"/>
</dbReference>
<dbReference type="PANTHER" id="PTHR30008">
    <property type="entry name" value="EXODEOXYRIBONUCLEASE 7 LARGE SUBUNIT"/>
    <property type="match status" value="1"/>
</dbReference>
<feature type="compositionally biased region" description="Basic and acidic residues" evidence="7">
    <location>
        <begin position="473"/>
        <end position="482"/>
    </location>
</feature>
<comment type="function">
    <text evidence="5">Bidirectionally degrades single-stranded DNA into large acid-insoluble oligonucleotides, which are then degraded further into small acid-soluble oligonucleotides.</text>
</comment>
<dbReference type="RefSeq" id="WP_021777336.1">
    <property type="nucleotide sequence ID" value="NZ_AWXE01000004.1"/>
</dbReference>
<comment type="subcellular location">
    <subcellularLocation>
        <location evidence="5 6">Cytoplasm</location>
    </subcellularLocation>
</comment>
<keyword evidence="1 5" id="KW-0963">Cytoplasm</keyword>
<dbReference type="CDD" id="cd04489">
    <property type="entry name" value="ExoVII_LU_OBF"/>
    <property type="match status" value="1"/>
</dbReference>
<evidence type="ECO:0000256" key="7">
    <source>
        <dbReference type="SAM" id="MobiDB-lite"/>
    </source>
</evidence>
<keyword evidence="4 5" id="KW-0269">Exonuclease</keyword>
<protein>
    <recommendedName>
        <fullName evidence="5">Exodeoxyribonuclease 7 large subunit</fullName>
        <ecNumber evidence="5">3.1.11.6</ecNumber>
    </recommendedName>
    <alternativeName>
        <fullName evidence="5">Exodeoxyribonuclease VII large subunit</fullName>
        <shortName evidence="5">Exonuclease VII large subunit</shortName>
    </alternativeName>
</protein>
<keyword evidence="10" id="KW-0560">Oxidoreductase</keyword>
<feature type="domain" description="OB-fold nucleic acid binding" evidence="9">
    <location>
        <begin position="17"/>
        <end position="110"/>
    </location>
</feature>
<dbReference type="HAMAP" id="MF_00378">
    <property type="entry name" value="Exonuc_7_L"/>
    <property type="match status" value="1"/>
</dbReference>
<dbReference type="Pfam" id="PF02601">
    <property type="entry name" value="Exonuc_VII_L"/>
    <property type="match status" value="1"/>
</dbReference>
<name>U2WS43_9PROT</name>
<feature type="domain" description="Exonuclease VII large subunit C-terminal" evidence="8">
    <location>
        <begin position="133"/>
        <end position="447"/>
    </location>
</feature>
<evidence type="ECO:0000256" key="4">
    <source>
        <dbReference type="ARBA" id="ARBA00022839"/>
    </source>
</evidence>
<dbReference type="GO" id="GO:0006308">
    <property type="term" value="P:DNA catabolic process"/>
    <property type="evidence" value="ECO:0007669"/>
    <property type="project" value="UniProtKB-UniRule"/>
</dbReference>
<dbReference type="InterPro" id="IPR003753">
    <property type="entry name" value="Exonuc_VII_L"/>
</dbReference>
<dbReference type="NCBIfam" id="TIGR00237">
    <property type="entry name" value="xseA"/>
    <property type="match status" value="1"/>
</dbReference>
<evidence type="ECO:0000256" key="3">
    <source>
        <dbReference type="ARBA" id="ARBA00022801"/>
    </source>
</evidence>
<dbReference type="GO" id="GO:0005737">
    <property type="term" value="C:cytoplasm"/>
    <property type="evidence" value="ECO:0007669"/>
    <property type="project" value="UniProtKB-SubCell"/>
</dbReference>
<comment type="catalytic activity">
    <reaction evidence="5 6">
        <text>Exonucleolytic cleavage in either 5'- to 3'- or 3'- to 5'-direction to yield nucleoside 5'-phosphates.</text>
        <dbReference type="EC" id="3.1.11.6"/>
    </reaction>
</comment>
<gene>
    <name evidence="10" type="primary">asd</name>
    <name evidence="5" type="synonym">xseA</name>
    <name evidence="10" type="ORF">RS24_01356</name>
</gene>
<keyword evidence="11" id="KW-1185">Reference proteome</keyword>
<feature type="region of interest" description="Disordered" evidence="7">
    <location>
        <begin position="450"/>
        <end position="492"/>
    </location>
</feature>
<evidence type="ECO:0000256" key="6">
    <source>
        <dbReference type="RuleBase" id="RU004355"/>
    </source>
</evidence>
<evidence type="ECO:0000313" key="10">
    <source>
        <dbReference type="EMBL" id="ERL46358.1"/>
    </source>
</evidence>
<dbReference type="STRING" id="1397666.RS24_01356"/>
<dbReference type="AlphaFoldDB" id="U2WS43"/>
<evidence type="ECO:0000256" key="1">
    <source>
        <dbReference type="ARBA" id="ARBA00022490"/>
    </source>
</evidence>
<accession>U2WS43</accession>
<dbReference type="EC" id="3.1.11.6" evidence="5"/>
<evidence type="ECO:0000256" key="5">
    <source>
        <dbReference type="HAMAP-Rule" id="MF_00378"/>
    </source>
</evidence>
<comment type="caution">
    <text evidence="10">The sequence shown here is derived from an EMBL/GenBank/DDBJ whole genome shotgun (WGS) entry which is preliminary data.</text>
</comment>
<evidence type="ECO:0000313" key="11">
    <source>
        <dbReference type="Proteomes" id="UP000016762"/>
    </source>
</evidence>
<dbReference type="Proteomes" id="UP000016762">
    <property type="component" value="Unassembled WGS sequence"/>
</dbReference>
<dbReference type="InterPro" id="IPR025824">
    <property type="entry name" value="OB-fold_nuc-bd_dom"/>
</dbReference>
<dbReference type="GO" id="GO:0008855">
    <property type="term" value="F:exodeoxyribonuclease VII activity"/>
    <property type="evidence" value="ECO:0007669"/>
    <property type="project" value="UniProtKB-UniRule"/>
</dbReference>
<proteinExistence type="inferred from homology"/>
<dbReference type="OrthoDB" id="9802795at2"/>
<dbReference type="InterPro" id="IPR020579">
    <property type="entry name" value="Exonuc_VII_lsu_C"/>
</dbReference>
<evidence type="ECO:0000259" key="9">
    <source>
        <dbReference type="Pfam" id="PF13742"/>
    </source>
</evidence>
<organism evidence="10 11">
    <name type="scientific">Candidatus Micropelagius thuwalensis</name>
    <dbReference type="NCBI Taxonomy" id="1397666"/>
    <lineage>
        <taxon>Bacteria</taxon>
        <taxon>Pseudomonadati</taxon>
        <taxon>Pseudomonadota</taxon>
        <taxon>Alphaproteobacteria</taxon>
        <taxon>PS1 clade</taxon>
        <taxon>Candidatus Micropelagius</taxon>
    </lineage>
</organism>
<dbReference type="PATRIC" id="fig|1397666.3.peg.1244"/>
<evidence type="ECO:0000259" key="8">
    <source>
        <dbReference type="Pfam" id="PF02601"/>
    </source>
</evidence>
<evidence type="ECO:0000256" key="2">
    <source>
        <dbReference type="ARBA" id="ARBA00022722"/>
    </source>
</evidence>
<keyword evidence="2 5" id="KW-0540">Nuclease</keyword>
<dbReference type="PANTHER" id="PTHR30008:SF0">
    <property type="entry name" value="EXODEOXYRIBONUCLEASE 7 LARGE SUBUNIT"/>
    <property type="match status" value="1"/>
</dbReference>
<comment type="similarity">
    <text evidence="5 6">Belongs to the XseA family.</text>
</comment>
<dbReference type="GO" id="GO:0009318">
    <property type="term" value="C:exodeoxyribonuclease VII complex"/>
    <property type="evidence" value="ECO:0007669"/>
    <property type="project" value="UniProtKB-UniRule"/>
</dbReference>
<keyword evidence="3 5" id="KW-0378">Hydrolase</keyword>
<dbReference type="EMBL" id="AWXE01000004">
    <property type="protein sequence ID" value="ERL46358.1"/>
    <property type="molecule type" value="Genomic_DNA"/>
</dbReference>
<dbReference type="GO" id="GO:0016491">
    <property type="term" value="F:oxidoreductase activity"/>
    <property type="evidence" value="ECO:0007669"/>
    <property type="project" value="UniProtKB-KW"/>
</dbReference>